<keyword evidence="2" id="KW-1185">Reference proteome</keyword>
<gene>
    <name evidence="1" type="ORF">QEH52_18165</name>
</gene>
<evidence type="ECO:0008006" key="3">
    <source>
        <dbReference type="Google" id="ProtNLM"/>
    </source>
</evidence>
<dbReference type="EMBL" id="JARXHW010000071">
    <property type="protein sequence ID" value="MDQ8209456.1"/>
    <property type="molecule type" value="Genomic_DNA"/>
</dbReference>
<sequence>MACLLTGSSSALAYINMVYTEVGDDVVLTVSGGYDNLNGLTLGSTTEVIDGEAATANAGGLIVTFSGSSLDVNQLFAVSTYTYNRIDDATLVGDDVTSGFVLADITEIDADEGAFAFVTNASGDTELHLAYDATNETPYTSVAYSGTATWYNKGIADLGLAVGNTEIRWDSGNQGINFTVVPEPSAYTALAGLFVLSMVATRRNRKASV</sequence>
<dbReference type="RefSeq" id="WP_308952373.1">
    <property type="nucleotide sequence ID" value="NZ_JARXHW010000071.1"/>
</dbReference>
<evidence type="ECO:0000313" key="2">
    <source>
        <dbReference type="Proteomes" id="UP001225316"/>
    </source>
</evidence>
<accession>A0ABU1AZ89</accession>
<evidence type="ECO:0000313" key="1">
    <source>
        <dbReference type="EMBL" id="MDQ8209456.1"/>
    </source>
</evidence>
<protein>
    <recommendedName>
        <fullName evidence="3">PEP-CTERM protein-sorting domain-containing protein</fullName>
    </recommendedName>
</protein>
<organism evidence="1 2">
    <name type="scientific">Thalassobacterium maritimum</name>
    <dbReference type="NCBI Taxonomy" id="3041265"/>
    <lineage>
        <taxon>Bacteria</taxon>
        <taxon>Pseudomonadati</taxon>
        <taxon>Verrucomicrobiota</taxon>
        <taxon>Opitutia</taxon>
        <taxon>Puniceicoccales</taxon>
        <taxon>Coraliomargaritaceae</taxon>
        <taxon>Thalassobacterium</taxon>
    </lineage>
</organism>
<dbReference type="Proteomes" id="UP001225316">
    <property type="component" value="Unassembled WGS sequence"/>
</dbReference>
<proteinExistence type="predicted"/>
<comment type="caution">
    <text evidence="1">The sequence shown here is derived from an EMBL/GenBank/DDBJ whole genome shotgun (WGS) entry which is preliminary data.</text>
</comment>
<name>A0ABU1AZ89_9BACT</name>
<reference evidence="1 2" key="1">
    <citation type="submission" date="2023-04" db="EMBL/GenBank/DDBJ databases">
        <title>A novel bacteria isolated from coastal sediment.</title>
        <authorList>
            <person name="Liu X.-J."/>
            <person name="Du Z.-J."/>
        </authorList>
    </citation>
    <scope>NUCLEOTIDE SEQUENCE [LARGE SCALE GENOMIC DNA]</scope>
    <source>
        <strain evidence="1 2">SDUM461003</strain>
    </source>
</reference>